<evidence type="ECO:0000256" key="1">
    <source>
        <dbReference type="ARBA" id="ARBA00000085"/>
    </source>
</evidence>
<evidence type="ECO:0000313" key="16">
    <source>
        <dbReference type="EMBL" id="KHO65869.1"/>
    </source>
</evidence>
<dbReference type="RefSeq" id="WP_039561781.1">
    <property type="nucleotide sequence ID" value="NZ_FMUP01000001.1"/>
</dbReference>
<keyword evidence="11" id="KW-0902">Two-component regulatory system</keyword>
<dbReference type="Proteomes" id="UP000030980">
    <property type="component" value="Unassembled WGS sequence"/>
</dbReference>
<comment type="catalytic activity">
    <reaction evidence="1">
        <text>ATP + protein L-histidine = ADP + protein N-phospho-L-histidine.</text>
        <dbReference type="EC" id="2.7.13.3"/>
    </reaction>
</comment>
<keyword evidence="10 13" id="KW-1133">Transmembrane helix</keyword>
<dbReference type="PROSITE" id="PS50109">
    <property type="entry name" value="HIS_KIN"/>
    <property type="match status" value="1"/>
</dbReference>
<dbReference type="Gene3D" id="3.30.565.10">
    <property type="entry name" value="Histidine kinase-like ATPase, C-terminal domain"/>
    <property type="match status" value="1"/>
</dbReference>
<keyword evidence="4" id="KW-0597">Phosphoprotein</keyword>
<feature type="transmembrane region" description="Helical" evidence="13">
    <location>
        <begin position="148"/>
        <end position="171"/>
    </location>
</feature>
<dbReference type="SUPFAM" id="SSF55874">
    <property type="entry name" value="ATPase domain of HSP90 chaperone/DNA topoisomerase II/histidine kinase"/>
    <property type="match status" value="1"/>
</dbReference>
<evidence type="ECO:0000313" key="17">
    <source>
        <dbReference type="EMBL" id="SIQ22842.1"/>
    </source>
</evidence>
<dbReference type="CDD" id="cd00082">
    <property type="entry name" value="HisKA"/>
    <property type="match status" value="1"/>
</dbReference>
<keyword evidence="6 13" id="KW-0812">Transmembrane</keyword>
<evidence type="ECO:0000313" key="19">
    <source>
        <dbReference type="Proteomes" id="UP000186079"/>
    </source>
</evidence>
<evidence type="ECO:0000256" key="4">
    <source>
        <dbReference type="ARBA" id="ARBA00022553"/>
    </source>
</evidence>
<dbReference type="InterPro" id="IPR036890">
    <property type="entry name" value="HATPase_C_sf"/>
</dbReference>
<dbReference type="Gene3D" id="1.10.287.130">
    <property type="match status" value="1"/>
</dbReference>
<dbReference type="GO" id="GO:0005524">
    <property type="term" value="F:ATP binding"/>
    <property type="evidence" value="ECO:0007669"/>
    <property type="project" value="UniProtKB-KW"/>
</dbReference>
<organism evidence="16 18">
    <name type="scientific">Pseudomonas flexibilis</name>
    <dbReference type="NCBI Taxonomy" id="706570"/>
    <lineage>
        <taxon>Bacteria</taxon>
        <taxon>Pseudomonadati</taxon>
        <taxon>Pseudomonadota</taxon>
        <taxon>Gammaproteobacteria</taxon>
        <taxon>Pseudomonadales</taxon>
        <taxon>Pseudomonadaceae</taxon>
        <taxon>Pseudomonas</taxon>
    </lineage>
</organism>
<dbReference type="PANTHER" id="PTHR45436:SF14">
    <property type="entry name" value="SENSOR PROTEIN QSEC"/>
    <property type="match status" value="1"/>
</dbReference>
<reference evidence="17 19" key="2">
    <citation type="submission" date="2017-01" db="EMBL/GenBank/DDBJ databases">
        <authorList>
            <person name="Mah S.A."/>
            <person name="Swanson W.J."/>
            <person name="Moy G.W."/>
            <person name="Vacquier V.D."/>
        </authorList>
    </citation>
    <scope>NUCLEOTIDE SEQUENCE [LARGE SCALE GENOMIC DNA]</scope>
    <source>
        <strain evidence="17 19">ATCC 29606</strain>
    </source>
</reference>
<dbReference type="SMART" id="SM00387">
    <property type="entry name" value="HATPase_c"/>
    <property type="match status" value="1"/>
</dbReference>
<evidence type="ECO:0000256" key="9">
    <source>
        <dbReference type="ARBA" id="ARBA00022840"/>
    </source>
</evidence>
<evidence type="ECO:0000256" key="6">
    <source>
        <dbReference type="ARBA" id="ARBA00022692"/>
    </source>
</evidence>
<dbReference type="SMART" id="SM00388">
    <property type="entry name" value="HisKA"/>
    <property type="match status" value="1"/>
</dbReference>
<name>A0A0B2D6X1_9PSED</name>
<reference evidence="16 18" key="1">
    <citation type="submission" date="2014-11" db="EMBL/GenBank/DDBJ databases">
        <title>Genome sequence of Pseudomonas tuomuerensis JCM 14085.</title>
        <authorList>
            <person name="Shin S.-K."/>
            <person name="Yi H."/>
        </authorList>
    </citation>
    <scope>NUCLEOTIDE SEQUENCE [LARGE SCALE GENOMIC DNA]</scope>
    <source>
        <strain evidence="16 18">JCM 14085</strain>
    </source>
</reference>
<dbReference type="GO" id="GO:0000155">
    <property type="term" value="F:phosphorelay sensor kinase activity"/>
    <property type="evidence" value="ECO:0007669"/>
    <property type="project" value="InterPro"/>
</dbReference>
<keyword evidence="9" id="KW-0067">ATP-binding</keyword>
<comment type="subcellular location">
    <subcellularLocation>
        <location evidence="2">Membrane</location>
        <topology evidence="2">Multi-pass membrane protein</topology>
    </subcellularLocation>
</comment>
<dbReference type="Pfam" id="PF08521">
    <property type="entry name" value="2CSK_N"/>
    <property type="match status" value="1"/>
</dbReference>
<dbReference type="AlphaFoldDB" id="A0A0B2D6X1"/>
<sequence>MSLRLRLTLILGSAFLLLWTLAATWLLYDLRNQTMLALDQRLAASARMVAGLVAQLPPELLNGLHEQRLSAEQLGIPNGLRCQVSSLRGTVLARSHALPGAPLEVDKGFRSQTIDGHPWRSFTLVSDHGLRITTADRLEERSQLERSIWLSATVPAVVALFGSLAILWLGIGQGLAPLTRVREALTRRSADDLSPLPEQGLPSELRPLVTSQNLLLERISQAMERERCLTNNMAHELRSPLTVIKTCLQVARMTEGATAERALANAEQGANRLQRTLEQLLLLARLEGQLPLEDDEPLLARDVAELAIHDVSPAPVALHLLEPLPDAPLAMPSVLAITALRNLLENAVRHTPAGTGVELWVEQEGGQVRFTVRDHGPGVPETHLPRLTQRFWSQGKGNGLGLAIVQAIAERCAARLAFDNRSDGLRVSLSVPLRG</sequence>
<dbReference type="STRING" id="706570.PT85_07475"/>
<evidence type="ECO:0000259" key="14">
    <source>
        <dbReference type="PROSITE" id="PS50109"/>
    </source>
</evidence>
<dbReference type="OrthoDB" id="9809766at2"/>
<evidence type="ECO:0000256" key="13">
    <source>
        <dbReference type="SAM" id="Phobius"/>
    </source>
</evidence>
<keyword evidence="5" id="KW-0808">Transferase</keyword>
<dbReference type="EC" id="2.7.13.3" evidence="3"/>
<dbReference type="GO" id="GO:0005886">
    <property type="term" value="C:plasma membrane"/>
    <property type="evidence" value="ECO:0007669"/>
    <property type="project" value="TreeGrafter"/>
</dbReference>
<evidence type="ECO:0000256" key="12">
    <source>
        <dbReference type="ARBA" id="ARBA00023136"/>
    </source>
</evidence>
<feature type="domain" description="HAMP" evidence="15">
    <location>
        <begin position="172"/>
        <end position="224"/>
    </location>
</feature>
<evidence type="ECO:0000313" key="18">
    <source>
        <dbReference type="Proteomes" id="UP000030980"/>
    </source>
</evidence>
<dbReference type="EMBL" id="FTMC01000004">
    <property type="protein sequence ID" value="SIQ22842.1"/>
    <property type="molecule type" value="Genomic_DNA"/>
</dbReference>
<dbReference type="InterPro" id="IPR003660">
    <property type="entry name" value="HAMP_dom"/>
</dbReference>
<dbReference type="InterPro" id="IPR050428">
    <property type="entry name" value="TCS_sensor_his_kinase"/>
</dbReference>
<dbReference type="Proteomes" id="UP000186079">
    <property type="component" value="Unassembled WGS sequence"/>
</dbReference>
<dbReference type="PATRIC" id="fig|706570.3.peg.2503"/>
<dbReference type="PANTHER" id="PTHR45436">
    <property type="entry name" value="SENSOR HISTIDINE KINASE YKOH"/>
    <property type="match status" value="1"/>
</dbReference>
<dbReference type="SUPFAM" id="SSF47384">
    <property type="entry name" value="Homodimeric domain of signal transducing histidine kinase"/>
    <property type="match status" value="1"/>
</dbReference>
<dbReference type="PRINTS" id="PR00344">
    <property type="entry name" value="BCTRLSENSOR"/>
</dbReference>
<accession>A0A0B2D6X1</accession>
<dbReference type="Pfam" id="PF02518">
    <property type="entry name" value="HATPase_c"/>
    <property type="match status" value="1"/>
</dbReference>
<keyword evidence="12 13" id="KW-0472">Membrane</keyword>
<evidence type="ECO:0000256" key="3">
    <source>
        <dbReference type="ARBA" id="ARBA00012438"/>
    </source>
</evidence>
<gene>
    <name evidence="16" type="ORF">PT85_07475</name>
    <name evidence="17" type="ORF">SAMN05421672_104101</name>
</gene>
<dbReference type="InterPro" id="IPR005467">
    <property type="entry name" value="His_kinase_dom"/>
</dbReference>
<evidence type="ECO:0000256" key="11">
    <source>
        <dbReference type="ARBA" id="ARBA00023012"/>
    </source>
</evidence>
<evidence type="ECO:0000256" key="5">
    <source>
        <dbReference type="ARBA" id="ARBA00022679"/>
    </source>
</evidence>
<accession>A0A0B3BYV1</accession>
<dbReference type="InterPro" id="IPR013727">
    <property type="entry name" value="2CSK_N"/>
</dbReference>
<evidence type="ECO:0000256" key="8">
    <source>
        <dbReference type="ARBA" id="ARBA00022777"/>
    </source>
</evidence>
<dbReference type="InterPro" id="IPR036097">
    <property type="entry name" value="HisK_dim/P_sf"/>
</dbReference>
<evidence type="ECO:0000259" key="15">
    <source>
        <dbReference type="PROSITE" id="PS50885"/>
    </source>
</evidence>
<dbReference type="EMBL" id="JTAK01000002">
    <property type="protein sequence ID" value="KHO65869.1"/>
    <property type="molecule type" value="Genomic_DNA"/>
</dbReference>
<keyword evidence="18" id="KW-1185">Reference proteome</keyword>
<dbReference type="PROSITE" id="PS50885">
    <property type="entry name" value="HAMP"/>
    <property type="match status" value="1"/>
</dbReference>
<dbReference type="InterPro" id="IPR004358">
    <property type="entry name" value="Sig_transdc_His_kin-like_C"/>
</dbReference>
<evidence type="ECO:0000256" key="7">
    <source>
        <dbReference type="ARBA" id="ARBA00022741"/>
    </source>
</evidence>
<feature type="domain" description="Histidine kinase" evidence="14">
    <location>
        <begin position="232"/>
        <end position="435"/>
    </location>
</feature>
<dbReference type="Pfam" id="PF00512">
    <property type="entry name" value="HisKA"/>
    <property type="match status" value="1"/>
</dbReference>
<evidence type="ECO:0000256" key="2">
    <source>
        <dbReference type="ARBA" id="ARBA00004141"/>
    </source>
</evidence>
<keyword evidence="7" id="KW-0547">Nucleotide-binding</keyword>
<evidence type="ECO:0000256" key="10">
    <source>
        <dbReference type="ARBA" id="ARBA00022989"/>
    </source>
</evidence>
<dbReference type="InterPro" id="IPR003594">
    <property type="entry name" value="HATPase_dom"/>
</dbReference>
<protein>
    <recommendedName>
        <fullName evidence="3">histidine kinase</fullName>
        <ecNumber evidence="3">2.7.13.3</ecNumber>
    </recommendedName>
</protein>
<keyword evidence="8 16" id="KW-0418">Kinase</keyword>
<proteinExistence type="predicted"/>
<dbReference type="InterPro" id="IPR003661">
    <property type="entry name" value="HisK_dim/P_dom"/>
</dbReference>